<organism evidence="1">
    <name type="scientific">marine metagenome</name>
    <dbReference type="NCBI Taxonomy" id="408172"/>
    <lineage>
        <taxon>unclassified sequences</taxon>
        <taxon>metagenomes</taxon>
        <taxon>ecological metagenomes</taxon>
    </lineage>
</organism>
<gene>
    <name evidence="1" type="ORF">METZ01_LOCUS97504</name>
</gene>
<protein>
    <recommendedName>
        <fullName evidence="2">Cytochrome-c oxidase</fullName>
    </recommendedName>
</protein>
<reference evidence="1" key="1">
    <citation type="submission" date="2018-05" db="EMBL/GenBank/DDBJ databases">
        <authorList>
            <person name="Lanie J.A."/>
            <person name="Ng W.-L."/>
            <person name="Kazmierczak K.M."/>
            <person name="Andrzejewski T.M."/>
            <person name="Davidsen T.M."/>
            <person name="Wayne K.J."/>
            <person name="Tettelin H."/>
            <person name="Glass J.I."/>
            <person name="Rusch D."/>
            <person name="Podicherti R."/>
            <person name="Tsui H.-C.T."/>
            <person name="Winkler M.E."/>
        </authorList>
    </citation>
    <scope>NUCLEOTIDE SEQUENCE</scope>
</reference>
<dbReference type="AlphaFoldDB" id="A0A381VWH9"/>
<dbReference type="EMBL" id="UINC01010001">
    <property type="protein sequence ID" value="SVA44650.1"/>
    <property type="molecule type" value="Genomic_DNA"/>
</dbReference>
<sequence length="50" mass="5630">MVLVIVLLLLVIGSVLFHFLSPWYLTPIASNWGMIDDTLTITFIVCGFVF</sequence>
<name>A0A381VWH9_9ZZZZ</name>
<evidence type="ECO:0008006" key="2">
    <source>
        <dbReference type="Google" id="ProtNLM"/>
    </source>
</evidence>
<accession>A0A381VWH9</accession>
<proteinExistence type="predicted"/>
<feature type="non-terminal residue" evidence="1">
    <location>
        <position position="50"/>
    </location>
</feature>
<evidence type="ECO:0000313" key="1">
    <source>
        <dbReference type="EMBL" id="SVA44650.1"/>
    </source>
</evidence>